<evidence type="ECO:0000256" key="1">
    <source>
        <dbReference type="SAM" id="MobiDB-lite"/>
    </source>
</evidence>
<feature type="compositionally biased region" description="Polar residues" evidence="1">
    <location>
        <begin position="16"/>
        <end position="30"/>
    </location>
</feature>
<name>A0A6G0J5D1_LARCR</name>
<accession>A0A6G0J5D1</accession>
<dbReference type="EMBL" id="REGW02000003">
    <property type="protein sequence ID" value="KAE8298672.1"/>
    <property type="molecule type" value="Genomic_DNA"/>
</dbReference>
<dbReference type="Proteomes" id="UP000424527">
    <property type="component" value="Unassembled WGS sequence"/>
</dbReference>
<reference evidence="2 3" key="1">
    <citation type="submission" date="2019-07" db="EMBL/GenBank/DDBJ databases">
        <title>Chromosome genome assembly for large yellow croaker.</title>
        <authorList>
            <person name="Xiao S."/>
        </authorList>
    </citation>
    <scope>NUCLEOTIDE SEQUENCE [LARGE SCALE GENOMIC DNA]</scope>
    <source>
        <strain evidence="2">JMULYC20181020</strain>
        <tissue evidence="2">Muscle</tissue>
    </source>
</reference>
<protein>
    <submittedName>
        <fullName evidence="2">Uncharacterized protein</fullName>
    </submittedName>
</protein>
<feature type="compositionally biased region" description="Basic and acidic residues" evidence="1">
    <location>
        <begin position="172"/>
        <end position="185"/>
    </location>
</feature>
<organism evidence="2 3">
    <name type="scientific">Larimichthys crocea</name>
    <name type="common">Large yellow croaker</name>
    <name type="synonym">Pseudosciaena crocea</name>
    <dbReference type="NCBI Taxonomy" id="215358"/>
    <lineage>
        <taxon>Eukaryota</taxon>
        <taxon>Metazoa</taxon>
        <taxon>Chordata</taxon>
        <taxon>Craniata</taxon>
        <taxon>Vertebrata</taxon>
        <taxon>Euteleostomi</taxon>
        <taxon>Actinopterygii</taxon>
        <taxon>Neopterygii</taxon>
        <taxon>Teleostei</taxon>
        <taxon>Neoteleostei</taxon>
        <taxon>Acanthomorphata</taxon>
        <taxon>Eupercaria</taxon>
        <taxon>Sciaenidae</taxon>
        <taxon>Larimichthys</taxon>
    </lineage>
</organism>
<dbReference type="AlphaFoldDB" id="A0A6G0J5D1"/>
<feature type="region of interest" description="Disordered" evidence="1">
    <location>
        <begin position="16"/>
        <end position="185"/>
    </location>
</feature>
<feature type="compositionally biased region" description="Pro residues" evidence="1">
    <location>
        <begin position="112"/>
        <end position="122"/>
    </location>
</feature>
<feature type="compositionally biased region" description="Basic and acidic residues" evidence="1">
    <location>
        <begin position="154"/>
        <end position="164"/>
    </location>
</feature>
<evidence type="ECO:0000313" key="2">
    <source>
        <dbReference type="EMBL" id="KAE8298672.1"/>
    </source>
</evidence>
<gene>
    <name evidence="2" type="ORF">D5F01_LYC03176</name>
</gene>
<comment type="caution">
    <text evidence="2">The sequence shown here is derived from an EMBL/GenBank/DDBJ whole genome shotgun (WGS) entry which is preliminary data.</text>
</comment>
<proteinExistence type="predicted"/>
<keyword evidence="3" id="KW-1185">Reference proteome</keyword>
<feature type="compositionally biased region" description="Pro residues" evidence="1">
    <location>
        <begin position="62"/>
        <end position="77"/>
    </location>
</feature>
<sequence>MSEMRLSDVVRGLKVTNKSVSQDVNETQHANVAEDTVSKPDPVTQVAKPAPVTPQTVEPPVSRLPPRQPLNLLPPPAASLLQKHLHHYPPPTSDLGSRKLSYAEVCQRLAKDPPPAQTPSPSPSASSPSQPLQELKVNWVEEPRPNPNPKRTTNKPEKSGDSRPPRQPLRSSEGRTAKPNLEVRG</sequence>
<evidence type="ECO:0000313" key="3">
    <source>
        <dbReference type="Proteomes" id="UP000424527"/>
    </source>
</evidence>